<dbReference type="InterPro" id="IPR011200">
    <property type="entry name" value="UCP012608"/>
</dbReference>
<dbReference type="PIRSF" id="PIRSF012608">
    <property type="entry name" value="UCP012608"/>
    <property type="match status" value="1"/>
</dbReference>
<accession>A0ABS1H493</accession>
<dbReference type="Proteomes" id="UP000618943">
    <property type="component" value="Unassembled WGS sequence"/>
</dbReference>
<dbReference type="EMBL" id="JAEOAH010000004">
    <property type="protein sequence ID" value="MBK3494231.1"/>
    <property type="molecule type" value="Genomic_DNA"/>
</dbReference>
<evidence type="ECO:0000313" key="2">
    <source>
        <dbReference type="Proteomes" id="UP000618943"/>
    </source>
</evidence>
<sequence>MIALEKISRNFSYFAKTECAGSSDLYECLSYEIAKDSSLLTLASKIPQGQPIPNLFFASVHYLLETSESIELMSFYKSFESNTRNPNEAFPYFKNFCLEHEEMLISLFQTKLVQTNEVRRCAYLYPIFTEIYARHHKPLALIEIGTSAGLQLGLDQYAYQYNEGMVVGKTNSKVLLTSDNKGTALPGSIKEIPLVSNRIGIDLHTNDLNNVEDVKWLQALIWPEHTERRTLFNAATEVVQDLEIELIDGNAVELLEEIVQKISPNSIICVFHTHVGNQIPHVQKELLVKTLHTISQGREIYHVYNNLFDTNLHRDYFFKNTFDEQVFERPDGHARWFTWK</sequence>
<name>A0ABS1H493_9BACL</name>
<gene>
    <name evidence="1" type="ORF">JFL43_05045</name>
</gene>
<keyword evidence="2" id="KW-1185">Reference proteome</keyword>
<dbReference type="RefSeq" id="WP_200748193.1">
    <property type="nucleotide sequence ID" value="NZ_JAEOAH010000004.1"/>
</dbReference>
<protein>
    <submittedName>
        <fullName evidence="1">DUF2332 domain-containing protein</fullName>
    </submittedName>
</protein>
<organism evidence="1 2">
    <name type="scientific">Viridibacillus soli</name>
    <dbReference type="NCBI Taxonomy" id="2798301"/>
    <lineage>
        <taxon>Bacteria</taxon>
        <taxon>Bacillati</taxon>
        <taxon>Bacillota</taxon>
        <taxon>Bacilli</taxon>
        <taxon>Bacillales</taxon>
        <taxon>Caryophanaceae</taxon>
        <taxon>Viridibacillus</taxon>
    </lineage>
</organism>
<evidence type="ECO:0000313" key="1">
    <source>
        <dbReference type="EMBL" id="MBK3494231.1"/>
    </source>
</evidence>
<reference evidence="1 2" key="1">
    <citation type="submission" date="2020-12" db="EMBL/GenBank/DDBJ databases">
        <title>YIM B01967 draft genome.</title>
        <authorList>
            <person name="Yan X."/>
        </authorList>
    </citation>
    <scope>NUCLEOTIDE SEQUENCE [LARGE SCALE GENOMIC DNA]</scope>
    <source>
        <strain evidence="1 2">YIM B01967</strain>
    </source>
</reference>
<dbReference type="Pfam" id="PF10094">
    <property type="entry name" value="DUF2332"/>
    <property type="match status" value="1"/>
</dbReference>
<comment type="caution">
    <text evidence="1">The sequence shown here is derived from an EMBL/GenBank/DDBJ whole genome shotgun (WGS) entry which is preliminary data.</text>
</comment>
<proteinExistence type="predicted"/>